<name>E3FSX7_STIAD</name>
<reference evidence="1 2" key="1">
    <citation type="journal article" date="2011" name="Mol. Biol. Evol.">
        <title>Comparative genomic analysis of fruiting body formation in Myxococcales.</title>
        <authorList>
            <person name="Huntley S."/>
            <person name="Hamann N."/>
            <person name="Wegener-Feldbrugge S."/>
            <person name="Treuner-Lange A."/>
            <person name="Kube M."/>
            <person name="Reinhardt R."/>
            <person name="Klages S."/>
            <person name="Muller R."/>
            <person name="Ronning C.M."/>
            <person name="Nierman W.C."/>
            <person name="Sogaard-Andersen L."/>
        </authorList>
    </citation>
    <scope>NUCLEOTIDE SEQUENCE [LARGE SCALE GENOMIC DNA]</scope>
    <source>
        <strain evidence="1 2">DW4/3-1</strain>
    </source>
</reference>
<keyword evidence="2" id="KW-1185">Reference proteome</keyword>
<sequence>MSLPRLCGSPAVCVDPRRMEMVARARLDCLLPLNHTKCGRATKSGQTQFGVSAEKTMRKGYVSGWSARKHVSTACVLASGRIDSTS</sequence>
<dbReference type="KEGG" id="sur:STAUR_6844"/>
<dbReference type="Proteomes" id="UP000001351">
    <property type="component" value="Chromosome"/>
</dbReference>
<dbReference type="EMBL" id="CP002271">
    <property type="protein sequence ID" value="ADO74601.1"/>
    <property type="molecule type" value="Genomic_DNA"/>
</dbReference>
<dbReference type="AlphaFoldDB" id="E3FSX7"/>
<dbReference type="HOGENOM" id="CLU_2496428_0_0_7"/>
<evidence type="ECO:0000313" key="2">
    <source>
        <dbReference type="Proteomes" id="UP000001351"/>
    </source>
</evidence>
<proteinExistence type="predicted"/>
<accession>E3FSX7</accession>
<evidence type="ECO:0000313" key="1">
    <source>
        <dbReference type="EMBL" id="ADO74601.1"/>
    </source>
</evidence>
<protein>
    <submittedName>
        <fullName evidence="1">Transposase</fullName>
    </submittedName>
</protein>
<organism evidence="1 2">
    <name type="scientific">Stigmatella aurantiaca (strain DW4/3-1)</name>
    <dbReference type="NCBI Taxonomy" id="378806"/>
    <lineage>
        <taxon>Bacteria</taxon>
        <taxon>Pseudomonadati</taxon>
        <taxon>Myxococcota</taxon>
        <taxon>Myxococcia</taxon>
        <taxon>Myxococcales</taxon>
        <taxon>Cystobacterineae</taxon>
        <taxon>Archangiaceae</taxon>
        <taxon>Stigmatella</taxon>
    </lineage>
</organism>
<gene>
    <name evidence="1" type="ordered locus">STAUR_6844</name>
</gene>